<evidence type="ECO:0000256" key="4">
    <source>
        <dbReference type="ARBA" id="ARBA00017467"/>
    </source>
</evidence>
<evidence type="ECO:0000313" key="17">
    <source>
        <dbReference type="Proteomes" id="UP001159428"/>
    </source>
</evidence>
<evidence type="ECO:0000256" key="14">
    <source>
        <dbReference type="ARBA" id="ARBA00075041"/>
    </source>
</evidence>
<evidence type="ECO:0000256" key="13">
    <source>
        <dbReference type="ARBA" id="ARBA00067533"/>
    </source>
</evidence>
<dbReference type="SMART" id="SM00875">
    <property type="entry name" value="BACK"/>
    <property type="match status" value="1"/>
</dbReference>
<accession>A0AAU9X2Y0</accession>
<evidence type="ECO:0000256" key="11">
    <source>
        <dbReference type="ARBA" id="ARBA00023136"/>
    </source>
</evidence>
<gene>
    <name evidence="16" type="ORF">PMEA_00015095</name>
</gene>
<dbReference type="FunFam" id="1.25.40.420:FF:000001">
    <property type="entry name" value="Kelch-like family member 12"/>
    <property type="match status" value="1"/>
</dbReference>
<keyword evidence="5" id="KW-0880">Kelch repeat</keyword>
<dbReference type="InterPro" id="IPR011705">
    <property type="entry name" value="BACK"/>
</dbReference>
<evidence type="ECO:0000256" key="1">
    <source>
        <dbReference type="ARBA" id="ARBA00004389"/>
    </source>
</evidence>
<comment type="subcellular location">
    <subcellularLocation>
        <location evidence="1">Endoplasmic reticulum membrane</location>
        <topology evidence="1">Single-pass membrane protein</topology>
    </subcellularLocation>
</comment>
<dbReference type="PRINTS" id="PR00501">
    <property type="entry name" value="KELCHREPEAT"/>
</dbReference>
<dbReference type="Pfam" id="PF00651">
    <property type="entry name" value="BTB"/>
    <property type="match status" value="1"/>
</dbReference>
<evidence type="ECO:0000256" key="7">
    <source>
        <dbReference type="ARBA" id="ARBA00022737"/>
    </source>
</evidence>
<feature type="domain" description="BTB" evidence="15">
    <location>
        <begin position="293"/>
        <end position="360"/>
    </location>
</feature>
<keyword evidence="7" id="KW-0677">Repeat</keyword>
<organism evidence="16 17">
    <name type="scientific">Pocillopora meandrina</name>
    <dbReference type="NCBI Taxonomy" id="46732"/>
    <lineage>
        <taxon>Eukaryota</taxon>
        <taxon>Metazoa</taxon>
        <taxon>Cnidaria</taxon>
        <taxon>Anthozoa</taxon>
        <taxon>Hexacorallia</taxon>
        <taxon>Scleractinia</taxon>
        <taxon>Astrocoeniina</taxon>
        <taxon>Pocilloporidae</taxon>
        <taxon>Pocillopora</taxon>
    </lineage>
</organism>
<evidence type="ECO:0000256" key="9">
    <source>
        <dbReference type="ARBA" id="ARBA00022824"/>
    </source>
</evidence>
<dbReference type="PANTHER" id="PTHR24412:SF451">
    <property type="entry name" value="KELCH-LIKE PROTEIN 20"/>
    <property type="match status" value="1"/>
</dbReference>
<keyword evidence="8" id="KW-0833">Ubl conjugation pathway</keyword>
<keyword evidence="10" id="KW-1133">Transmembrane helix</keyword>
<dbReference type="Proteomes" id="UP001159428">
    <property type="component" value="Unassembled WGS sequence"/>
</dbReference>
<dbReference type="NCBIfam" id="NF041549">
    <property type="entry name" value="PssD"/>
    <property type="match status" value="1"/>
</dbReference>
<evidence type="ECO:0000256" key="2">
    <source>
        <dbReference type="ARBA" id="ARBA00004906"/>
    </source>
</evidence>
<dbReference type="SUPFAM" id="SSF50965">
    <property type="entry name" value="Galactose oxidase, central domain"/>
    <property type="match status" value="1"/>
</dbReference>
<dbReference type="Pfam" id="PF08660">
    <property type="entry name" value="Alg14"/>
    <property type="match status" value="1"/>
</dbReference>
<dbReference type="SMART" id="SM00612">
    <property type="entry name" value="Kelch"/>
    <property type="match status" value="6"/>
</dbReference>
<dbReference type="Gene3D" id="2.120.10.80">
    <property type="entry name" value="Kelch-type beta propeller"/>
    <property type="match status" value="2"/>
</dbReference>
<dbReference type="PANTHER" id="PTHR24412">
    <property type="entry name" value="KELCH PROTEIN"/>
    <property type="match status" value="1"/>
</dbReference>
<evidence type="ECO:0000259" key="15">
    <source>
        <dbReference type="PROSITE" id="PS50097"/>
    </source>
</evidence>
<evidence type="ECO:0000256" key="6">
    <source>
        <dbReference type="ARBA" id="ARBA00022692"/>
    </source>
</evidence>
<comment type="similarity">
    <text evidence="3">Belongs to the ALG14 family.</text>
</comment>
<keyword evidence="11" id="KW-0472">Membrane</keyword>
<dbReference type="FunFam" id="3.40.50.2000:FF:000098">
    <property type="entry name" value="UDP-N-acetylglucosamine transferase subunit ALG14 homolog"/>
    <property type="match status" value="1"/>
</dbReference>
<evidence type="ECO:0000256" key="5">
    <source>
        <dbReference type="ARBA" id="ARBA00022441"/>
    </source>
</evidence>
<proteinExistence type="inferred from homology"/>
<dbReference type="SMART" id="SM00225">
    <property type="entry name" value="BTB"/>
    <property type="match status" value="1"/>
</dbReference>
<dbReference type="Gene3D" id="1.25.40.420">
    <property type="match status" value="1"/>
</dbReference>
<keyword evidence="17" id="KW-1185">Reference proteome</keyword>
<comment type="subunit">
    <text evidence="12">Forms with ALG13 the active heterodimeric UDP-N-acetylglucosamine transferase complex.</text>
</comment>
<dbReference type="InterPro" id="IPR011043">
    <property type="entry name" value="Gal_Oxase/kelch_b-propeller"/>
</dbReference>
<dbReference type="InterPro" id="IPR011333">
    <property type="entry name" value="SKP1/BTB/POZ_sf"/>
</dbReference>
<evidence type="ECO:0000256" key="8">
    <source>
        <dbReference type="ARBA" id="ARBA00022786"/>
    </source>
</evidence>
<reference evidence="16 17" key="1">
    <citation type="submission" date="2022-05" db="EMBL/GenBank/DDBJ databases">
        <authorList>
            <consortium name="Genoscope - CEA"/>
            <person name="William W."/>
        </authorList>
    </citation>
    <scope>NUCLEOTIDE SEQUENCE [LARGE SCALE GENOMIC DNA]</scope>
</reference>
<evidence type="ECO:0000256" key="3">
    <source>
        <dbReference type="ARBA" id="ARBA00009731"/>
    </source>
</evidence>
<dbReference type="GO" id="GO:0006488">
    <property type="term" value="P:dolichol-linked oligosaccharide biosynthetic process"/>
    <property type="evidence" value="ECO:0007669"/>
    <property type="project" value="InterPro"/>
</dbReference>
<keyword evidence="6" id="KW-0812">Transmembrane</keyword>
<dbReference type="Gene3D" id="3.40.50.2000">
    <property type="entry name" value="Glycogen Phosphorylase B"/>
    <property type="match status" value="1"/>
</dbReference>
<dbReference type="InterPro" id="IPR015915">
    <property type="entry name" value="Kelch-typ_b-propeller"/>
</dbReference>
<keyword evidence="9" id="KW-0256">Endoplasmic reticulum</keyword>
<evidence type="ECO:0000256" key="10">
    <source>
        <dbReference type="ARBA" id="ARBA00022989"/>
    </source>
</evidence>
<dbReference type="Gene3D" id="3.30.710.10">
    <property type="entry name" value="Potassium Channel Kv1.1, Chain A"/>
    <property type="match status" value="1"/>
</dbReference>
<dbReference type="InterPro" id="IPR006652">
    <property type="entry name" value="Kelch_1"/>
</dbReference>
<dbReference type="EMBL" id="CALNXJ010000027">
    <property type="protein sequence ID" value="CAH3133462.1"/>
    <property type="molecule type" value="Genomic_DNA"/>
</dbReference>
<evidence type="ECO:0000313" key="16">
    <source>
        <dbReference type="EMBL" id="CAH3133462.1"/>
    </source>
</evidence>
<comment type="caution">
    <text evidence="16">The sequence shown here is derived from an EMBL/GenBank/DDBJ whole genome shotgun (WGS) entry which is preliminary data.</text>
</comment>
<dbReference type="InterPro" id="IPR000210">
    <property type="entry name" value="BTB/POZ_dom"/>
</dbReference>
<dbReference type="Pfam" id="PF07707">
    <property type="entry name" value="BACK"/>
    <property type="match status" value="1"/>
</dbReference>
<dbReference type="SUPFAM" id="SSF54695">
    <property type="entry name" value="POZ domain"/>
    <property type="match status" value="1"/>
</dbReference>
<dbReference type="PROSITE" id="PS50097">
    <property type="entry name" value="BTB"/>
    <property type="match status" value="1"/>
</dbReference>
<dbReference type="GO" id="GO:0005789">
    <property type="term" value="C:endoplasmic reticulum membrane"/>
    <property type="evidence" value="ECO:0007669"/>
    <property type="project" value="UniProtKB-SubCell"/>
</dbReference>
<evidence type="ECO:0000256" key="12">
    <source>
        <dbReference type="ARBA" id="ARBA00063014"/>
    </source>
</evidence>
<dbReference type="AlphaFoldDB" id="A0AAU9X2Y0"/>
<dbReference type="FunFam" id="3.30.710.10:FF:000001">
    <property type="entry name" value="Kelch-like family member 20"/>
    <property type="match status" value="1"/>
</dbReference>
<dbReference type="InterPro" id="IPR013969">
    <property type="entry name" value="Oligosacch_biosynth_Alg14"/>
</dbReference>
<dbReference type="Pfam" id="PF01344">
    <property type="entry name" value="Kelch_1"/>
    <property type="match status" value="6"/>
</dbReference>
<protein>
    <recommendedName>
        <fullName evidence="4">UDP-N-acetylglucosamine transferase subunit ALG14</fullName>
    </recommendedName>
    <alternativeName>
        <fullName evidence="14">Asparagine-linked glycosylation 14 homolog</fullName>
    </alternativeName>
    <alternativeName>
        <fullName evidence="13">UDP-N-acetylglucosamine transferase subunit alg14</fullName>
    </alternativeName>
</protein>
<comment type="pathway">
    <text evidence="2">Protein modification; protein ubiquitination.</text>
</comment>
<name>A0AAU9X2Y0_9CNID</name>
<sequence>MFYVLFVVILFLVLLLILRTVYVLKKKRNQGSLDRRKSAKVMVVAGSGGHTSEMLRLMGSLSSCYQPRIYIVAETDKMSEDKINSFEKSKKKEDEDKSGFKIVKIPRSREVHQSWLSSIFTTLNALTFSFPVVLQEKPDLILCNGPGTCIPINVAAFVLKIFGVRDITMVFVESICRVKTLSLSGKIMYCFADYFIVQWQQLQTIFPKSIYLGQLIVPDLSFFSLYTVDSRPLHRGSPMASPHRNSPVSFAHSPYQSESDSSIARRQYLFADVAHSKDLVTALKSLRGDEDLCDVVLKVGSTSISAHRVILAASSPYFKAMFTGDLSESRQSTVTLQELDEGAMEAIVDFFYTGEIDISENNVQELLPVACLLQVQSVQKACCDFLERQLSTENCLGISAFADRHNCTDLMTSSESFARYYFLDVVQSEEFMEISSKQLTRLLRDDTLNTQSEERVFEAVLAWIKFDLDGRQKFAAEILSNVRFPTLSPEFLMDRVATEEIVRNNRACSDLLLEAAECLLLPKRKSQIHSHRVVPRRPTTVNHVLYAIGGMSRREASKSGEKYDPRERKWKTIGDMNICRWGAAVGALGPFLYICGGSDDASRLETVERFDPFSNVWVPSVPMSSSRNGVGVTAGNGRIYAIGGFDGSMPLNTAEYYDPKNGKWMEIARMNQCRFGVGCAVMNDVVYAVGGSDGTNLRTVERYEPVTNTWMMVASMSTARKQVGVATLGGYLYAIGGCDHGHRYDTVERYDPGKDEWVPVASMSTPRSGCGVGVLDGFIYVVGGYDGTSYLSSVERYDPLSNEWHQAPPLSQPRDCVAVCVASCKRTFHNKRLFDSTSASARPHT</sequence>